<gene>
    <name evidence="2" type="ORF">ABDJ85_05455</name>
</gene>
<dbReference type="GO" id="GO:0004364">
    <property type="term" value="F:glutathione transferase activity"/>
    <property type="evidence" value="ECO:0007669"/>
    <property type="project" value="UniProtKB-EC"/>
</dbReference>
<accession>A0ABV0FYA5</accession>
<dbReference type="EC" id="2.5.1.18" evidence="2"/>
<dbReference type="SUPFAM" id="SSF52833">
    <property type="entry name" value="Thioredoxin-like"/>
    <property type="match status" value="1"/>
</dbReference>
<dbReference type="PANTHER" id="PTHR42673:SF21">
    <property type="entry name" value="GLUTATHIONE S-TRANSFERASE YFCF"/>
    <property type="match status" value="1"/>
</dbReference>
<keyword evidence="3" id="KW-1185">Reference proteome</keyword>
<evidence type="ECO:0000313" key="3">
    <source>
        <dbReference type="Proteomes" id="UP001495147"/>
    </source>
</evidence>
<dbReference type="PANTHER" id="PTHR42673">
    <property type="entry name" value="MALEYLACETOACETATE ISOMERASE"/>
    <property type="match status" value="1"/>
</dbReference>
<sequence length="206" mass="22285">MQLIGMLDSPYVRRVAIVLRVAGVAFEHRSISVFRQMPEFSAINPVIKAPTLVTDAGTVLMDSTLILGALKGLVPAARVGPLWPAGGAALEQALRCEALALAACEKSVQQVYETQLRPTEHQHGPWLERVRAQMFTAYDLLEAAWGGRDLTPSEASIDQPAITAAVTWSFTQDLLPGLIDATRCPRLAALAAHAERLPAFQALPMH</sequence>
<dbReference type="Proteomes" id="UP001495147">
    <property type="component" value="Unassembled WGS sequence"/>
</dbReference>
<dbReference type="InterPro" id="IPR004045">
    <property type="entry name" value="Glutathione_S-Trfase_N"/>
</dbReference>
<dbReference type="CDD" id="cd00570">
    <property type="entry name" value="GST_N_family"/>
    <property type="match status" value="1"/>
</dbReference>
<name>A0ABV0FYA5_9BURK</name>
<protein>
    <submittedName>
        <fullName evidence="2">Glutathione S-transferase</fullName>
        <ecNumber evidence="2">2.5.1.18</ecNumber>
    </submittedName>
</protein>
<dbReference type="Gene3D" id="3.40.30.10">
    <property type="entry name" value="Glutaredoxin"/>
    <property type="match status" value="1"/>
</dbReference>
<comment type="caution">
    <text evidence="2">The sequence shown here is derived from an EMBL/GenBank/DDBJ whole genome shotgun (WGS) entry which is preliminary data.</text>
</comment>
<evidence type="ECO:0000259" key="1">
    <source>
        <dbReference type="PROSITE" id="PS50404"/>
    </source>
</evidence>
<dbReference type="Gene3D" id="1.20.1050.10">
    <property type="match status" value="1"/>
</dbReference>
<dbReference type="InterPro" id="IPR036249">
    <property type="entry name" value="Thioredoxin-like_sf"/>
</dbReference>
<proteinExistence type="predicted"/>
<feature type="domain" description="GST N-terminal" evidence="1">
    <location>
        <begin position="1"/>
        <end position="78"/>
    </location>
</feature>
<reference evidence="2 3" key="1">
    <citation type="submission" date="2024-05" db="EMBL/GenBank/DDBJ databases">
        <title>Roseateles sp. DJS-2-20 16S ribosomal RNA gene Genome sequencing and assembly.</title>
        <authorList>
            <person name="Woo H."/>
        </authorList>
    </citation>
    <scope>NUCLEOTIDE SEQUENCE [LARGE SCALE GENOMIC DNA]</scope>
    <source>
        <strain evidence="2 3">DJS-2-20</strain>
    </source>
</reference>
<keyword evidence="2" id="KW-0808">Transferase</keyword>
<dbReference type="CDD" id="cd03205">
    <property type="entry name" value="GST_C_6"/>
    <property type="match status" value="1"/>
</dbReference>
<organism evidence="2 3">
    <name type="scientific">Roseateles paludis</name>
    <dbReference type="NCBI Taxonomy" id="3145238"/>
    <lineage>
        <taxon>Bacteria</taxon>
        <taxon>Pseudomonadati</taxon>
        <taxon>Pseudomonadota</taxon>
        <taxon>Betaproteobacteria</taxon>
        <taxon>Burkholderiales</taxon>
        <taxon>Sphaerotilaceae</taxon>
        <taxon>Roseateles</taxon>
    </lineage>
</organism>
<dbReference type="PROSITE" id="PS50404">
    <property type="entry name" value="GST_NTER"/>
    <property type="match status" value="1"/>
</dbReference>
<evidence type="ECO:0000313" key="2">
    <source>
        <dbReference type="EMBL" id="MEO3690908.1"/>
    </source>
</evidence>
<dbReference type="EMBL" id="JBDPZD010000001">
    <property type="protein sequence ID" value="MEO3690908.1"/>
    <property type="molecule type" value="Genomic_DNA"/>
</dbReference>
<dbReference type="RefSeq" id="WP_347703724.1">
    <property type="nucleotide sequence ID" value="NZ_JBDPZD010000001.1"/>
</dbReference>
<dbReference type="Pfam" id="PF13417">
    <property type="entry name" value="GST_N_3"/>
    <property type="match status" value="1"/>
</dbReference>